<accession>A0ABR6BJH2</accession>
<evidence type="ECO:0000313" key="3">
    <source>
        <dbReference type="EMBL" id="MBA8927026.1"/>
    </source>
</evidence>
<dbReference type="EMBL" id="JACJID010000003">
    <property type="protein sequence ID" value="MBA8927026.1"/>
    <property type="molecule type" value="Genomic_DNA"/>
</dbReference>
<dbReference type="InterPro" id="IPR000871">
    <property type="entry name" value="Beta-lactam_class-A"/>
</dbReference>
<sequence length="314" mass="33481">MTRLVRLGTWLPVTALLLTVAACGGTSTAASPQAASSTSTSTSTSSAAPTSSTTTASTTSGAPACPAPGEDFDCDLRQRIASVGGYLAKRPGTTGVVLRDRQTGAVWSNDNAGAHVWTASTIKLAMTVNLLLRDRAGSISLSSADRALIHEMLNSSDDKAADTLWFRYAGEDHMAFNSAFAEYGMTTVQPQRGFSEFYPYWGFQKCTPVDLDHLINYVLTKLPADLRDYVVGQMRSVAPIQQWGVWGAGPAARPGTKDGWSQEQGGWVMNTVGFAGPGERYTLAVMNSLNGQGGYDEGRQTVTEVAKILFDGRF</sequence>
<feature type="region of interest" description="Disordered" evidence="1">
    <location>
        <begin position="29"/>
        <end position="64"/>
    </location>
</feature>
<dbReference type="PROSITE" id="PS51257">
    <property type="entry name" value="PROKAR_LIPOPROTEIN"/>
    <property type="match status" value="1"/>
</dbReference>
<dbReference type="Gene3D" id="3.40.710.10">
    <property type="entry name" value="DD-peptidase/beta-lactamase superfamily"/>
    <property type="match status" value="1"/>
</dbReference>
<reference evidence="3 4" key="1">
    <citation type="submission" date="2020-08" db="EMBL/GenBank/DDBJ databases">
        <title>Genomic Encyclopedia of Archaeal and Bacterial Type Strains, Phase II (KMG-II): from individual species to whole genera.</title>
        <authorList>
            <person name="Goeker M."/>
        </authorList>
    </citation>
    <scope>NUCLEOTIDE SEQUENCE [LARGE SCALE GENOMIC DNA]</scope>
    <source>
        <strain evidence="3 4">DSM 43850</strain>
    </source>
</reference>
<dbReference type="SUPFAM" id="SSF56601">
    <property type="entry name" value="beta-lactamase/transpeptidase-like"/>
    <property type="match status" value="1"/>
</dbReference>
<dbReference type="PANTHER" id="PTHR35333">
    <property type="entry name" value="BETA-LACTAMASE"/>
    <property type="match status" value="1"/>
</dbReference>
<dbReference type="RefSeq" id="WP_318296455.1">
    <property type="nucleotide sequence ID" value="NZ_BAAABQ010000074.1"/>
</dbReference>
<dbReference type="Proteomes" id="UP000517916">
    <property type="component" value="Unassembled WGS sequence"/>
</dbReference>
<organism evidence="3 4">
    <name type="scientific">Kutzneria viridogrisea</name>
    <dbReference type="NCBI Taxonomy" id="47990"/>
    <lineage>
        <taxon>Bacteria</taxon>
        <taxon>Bacillati</taxon>
        <taxon>Actinomycetota</taxon>
        <taxon>Actinomycetes</taxon>
        <taxon>Pseudonocardiales</taxon>
        <taxon>Pseudonocardiaceae</taxon>
        <taxon>Kutzneria</taxon>
    </lineage>
</organism>
<evidence type="ECO:0000256" key="1">
    <source>
        <dbReference type="SAM" id="MobiDB-lite"/>
    </source>
</evidence>
<keyword evidence="2" id="KW-0732">Signal</keyword>
<evidence type="ECO:0008006" key="5">
    <source>
        <dbReference type="Google" id="ProtNLM"/>
    </source>
</evidence>
<protein>
    <recommendedName>
        <fullName evidence="5">Beta-lactamase class A</fullName>
    </recommendedName>
</protein>
<name>A0ABR6BJH2_9PSEU</name>
<feature type="signal peptide" evidence="2">
    <location>
        <begin position="1"/>
        <end position="29"/>
    </location>
</feature>
<evidence type="ECO:0000313" key="4">
    <source>
        <dbReference type="Proteomes" id="UP000517916"/>
    </source>
</evidence>
<evidence type="ECO:0000256" key="2">
    <source>
        <dbReference type="SAM" id="SignalP"/>
    </source>
</evidence>
<dbReference type="PANTHER" id="PTHR35333:SF3">
    <property type="entry name" value="BETA-LACTAMASE-TYPE TRANSPEPTIDASE FOLD CONTAINING PROTEIN"/>
    <property type="match status" value="1"/>
</dbReference>
<gene>
    <name evidence="3" type="ORF">BC739_004232</name>
</gene>
<keyword evidence="4" id="KW-1185">Reference proteome</keyword>
<dbReference type="InterPro" id="IPR012338">
    <property type="entry name" value="Beta-lactam/transpept-like"/>
</dbReference>
<feature type="chain" id="PRO_5045399670" description="Beta-lactamase class A" evidence="2">
    <location>
        <begin position="30"/>
        <end position="314"/>
    </location>
</feature>
<comment type="caution">
    <text evidence="3">The sequence shown here is derived from an EMBL/GenBank/DDBJ whole genome shotgun (WGS) entry which is preliminary data.</text>
</comment>
<proteinExistence type="predicted"/>